<feature type="domain" description="Glyceraldehyde 3-phosphate dehydrogenase catalytic" evidence="5">
    <location>
        <begin position="794"/>
        <end position="905"/>
    </location>
</feature>
<comment type="catalytic activity">
    <reaction evidence="3">
        <text>D-glyceraldehyde 3-phosphate + phosphate + NAD(+) = (2R)-3-phospho-glyceroyl phosphate + NADH + H(+)</text>
        <dbReference type="Rhea" id="RHEA:10300"/>
        <dbReference type="ChEBI" id="CHEBI:15378"/>
        <dbReference type="ChEBI" id="CHEBI:43474"/>
        <dbReference type="ChEBI" id="CHEBI:57540"/>
        <dbReference type="ChEBI" id="CHEBI:57604"/>
        <dbReference type="ChEBI" id="CHEBI:57945"/>
        <dbReference type="ChEBI" id="CHEBI:59776"/>
        <dbReference type="EC" id="1.2.1.12"/>
    </reaction>
</comment>
<feature type="region of interest" description="Disordered" evidence="4">
    <location>
        <begin position="380"/>
        <end position="413"/>
    </location>
</feature>
<dbReference type="SUPFAM" id="SSF51735">
    <property type="entry name" value="NAD(P)-binding Rossmann-fold domains"/>
    <property type="match status" value="1"/>
</dbReference>
<dbReference type="Gene3D" id="3.30.360.10">
    <property type="entry name" value="Dihydrodipicolinate Reductase, domain 2"/>
    <property type="match status" value="2"/>
</dbReference>
<dbReference type="SUPFAM" id="SSF55347">
    <property type="entry name" value="Glyceraldehyde-3-phosphate dehydrogenase-like, C-terminal domain"/>
    <property type="match status" value="1"/>
</dbReference>
<feature type="region of interest" description="Disordered" evidence="4">
    <location>
        <begin position="300"/>
        <end position="340"/>
    </location>
</feature>
<feature type="region of interest" description="Disordered" evidence="4">
    <location>
        <begin position="435"/>
        <end position="550"/>
    </location>
</feature>
<feature type="compositionally biased region" description="Polar residues" evidence="4">
    <location>
        <begin position="449"/>
        <end position="475"/>
    </location>
</feature>
<dbReference type="Pfam" id="PF02800">
    <property type="entry name" value="Gp_dh_C"/>
    <property type="match status" value="1"/>
</dbReference>
<feature type="compositionally biased region" description="Polar residues" evidence="4">
    <location>
        <begin position="160"/>
        <end position="174"/>
    </location>
</feature>
<evidence type="ECO:0000256" key="2">
    <source>
        <dbReference type="ARBA" id="ARBA00023002"/>
    </source>
</evidence>
<name>A0ABR4QCP0_9CEST</name>
<evidence type="ECO:0000313" key="7">
    <source>
        <dbReference type="Proteomes" id="UP001651158"/>
    </source>
</evidence>
<proteinExistence type="inferred from homology"/>
<keyword evidence="2" id="KW-0560">Oxidoreductase</keyword>
<comment type="similarity">
    <text evidence="1">Belongs to the glyceraldehyde-3-phosphate dehydrogenase family.</text>
</comment>
<feature type="region of interest" description="Disordered" evidence="4">
    <location>
        <begin position="242"/>
        <end position="273"/>
    </location>
</feature>
<reference evidence="6 7" key="1">
    <citation type="journal article" date="2022" name="Front. Cell. Infect. Microbiol.">
        <title>The Genomes of Two Strains of Taenia crassiceps the Animal Model for the Study of Human Cysticercosis.</title>
        <authorList>
            <person name="Bobes R.J."/>
            <person name="Estrada K."/>
            <person name="Rios-Valencia D.G."/>
            <person name="Calderon-Gallegos A."/>
            <person name="de la Torre P."/>
            <person name="Carrero J.C."/>
            <person name="Sanchez-Flores A."/>
            <person name="Laclette J.P."/>
        </authorList>
    </citation>
    <scope>NUCLEOTIDE SEQUENCE [LARGE SCALE GENOMIC DNA]</scope>
    <source>
        <strain evidence="6">WFUcys</strain>
    </source>
</reference>
<dbReference type="PANTHER" id="PTHR10836:SF136">
    <property type="entry name" value="DEHYDROGENASE, PUTATIVE-RELATED"/>
    <property type="match status" value="1"/>
</dbReference>
<keyword evidence="7" id="KW-1185">Reference proteome</keyword>
<evidence type="ECO:0000256" key="4">
    <source>
        <dbReference type="SAM" id="MobiDB-lite"/>
    </source>
</evidence>
<feature type="region of interest" description="Disordered" evidence="4">
    <location>
        <begin position="139"/>
        <end position="182"/>
    </location>
</feature>
<accession>A0ABR4QCP0</accession>
<gene>
    <name evidence="6" type="ORF">TcWFU_001756</name>
</gene>
<dbReference type="Proteomes" id="UP001651158">
    <property type="component" value="Unassembled WGS sequence"/>
</dbReference>
<evidence type="ECO:0000313" key="6">
    <source>
        <dbReference type="EMBL" id="KAL5107389.1"/>
    </source>
</evidence>
<evidence type="ECO:0000259" key="5">
    <source>
        <dbReference type="Pfam" id="PF02800"/>
    </source>
</evidence>
<dbReference type="InterPro" id="IPR036291">
    <property type="entry name" value="NAD(P)-bd_dom_sf"/>
</dbReference>
<evidence type="ECO:0000256" key="3">
    <source>
        <dbReference type="ARBA" id="ARBA00047698"/>
    </source>
</evidence>
<evidence type="ECO:0000256" key="1">
    <source>
        <dbReference type="ARBA" id="ARBA00007406"/>
    </source>
</evidence>
<dbReference type="InterPro" id="IPR020831">
    <property type="entry name" value="GlycerAld/Erythrose_P_DH"/>
</dbReference>
<feature type="compositionally biased region" description="Basic and acidic residues" evidence="4">
    <location>
        <begin position="253"/>
        <end position="273"/>
    </location>
</feature>
<protein>
    <recommendedName>
        <fullName evidence="5">Glyceraldehyde 3-phosphate dehydrogenase catalytic domain-containing protein</fullName>
    </recommendedName>
</protein>
<dbReference type="PANTHER" id="PTHR10836">
    <property type="entry name" value="GLYCERALDEHYDE 3-PHOSPHATE DEHYDROGENASE"/>
    <property type="match status" value="1"/>
</dbReference>
<feature type="compositionally biased region" description="Basic and acidic residues" evidence="4">
    <location>
        <begin position="307"/>
        <end position="323"/>
    </location>
</feature>
<sequence>MDNLTMALNQAQFIIAKSSEIEMLKNIKQRVTNWEKNSLTASQRQCEDRVITLLKTGLHLIEDIPSCGSYAEFKQLAEYLSDDTNESFDIFYLKAVDRDEKMSLIKKFIREMCMETPLPEGMQQIAFGENSVRISSGAHTVDKTSDVGDYSSVPRKHQDSGFSNRDTNEVSPSGENHMMQKEPPVVSKVPLAQPMLDVIPSPKEKPQVVASATKTSAYFSPQFQSLWSRNSTIKTPLLEKVSQKPLTRPKARAQKEDNLSAGRRSFDQLDKKSVMVEPNAHLGEESENMRIAARSVGGSRESYFGRNDNDLRNSNRGRNHDQFQQESLTSPRVPLDSEENVAKEEMSTSYFSDYDYVSIPNHTSQASSTIGNQQFTASERFESEVNHVSSRSSSSDRERAPYPSANESSEESAFRGAAPIMPWYYQRLDQGNLWRQRSSETQEPGRASESGSLSRSNPNRQSIRSFLFNGNSEQNTRNKKLPLNGTKAEVVPTTPPIVLPSGDDRSVSRDGSISSISPFRPYDDNVSNGNLRSLSPVAKPHRSRSTSETSDVAVVGVRERVIEIQQRSAAVSPSVVAKQHFPPLSLIPQLRQQKSESTIDWLERLEGQLKQYMEPSCREYDVILRWILSCGSRQEGSYAVISLQASVEDIVSRLTAHDTINDSRGVLPQQPLREDGYFNSNKINVHSASSGSKTYRPSIRKWRYGVRDRNSTVSSASADIPWHWVDVEYVLEASEHLVKLEDAEKHLSGGRARKVVVIGDTVDIPIIFYPISYRKYQRGCSIISAGSADALAFATLLYLLDKELGIIEGIATLMTGFSSNQRIVDGPVSDEWRLGRGAVQSIIPYNLKRVLHTILQSMPDMAGKILITGCSVPVDSGSAVDFTCRLSRPVASARELADILRESNTLKTLEAIHMKCQPGWLLSHWCPEIPELKKSDLPKVECAVNPNTTNHSNVQEISAPLGDEVWFAAKRETKVKEVTTLEPLPQKFVEPASDVVHFWQDEADCCVGRDILSSGCMVTLDVHSSLSITDGSLMKLIAWYDRDMSFCKRILDLLVYMRYVDHS</sequence>
<dbReference type="EMBL" id="JAKROA010000004">
    <property type="protein sequence ID" value="KAL5107389.1"/>
    <property type="molecule type" value="Genomic_DNA"/>
</dbReference>
<dbReference type="Gene3D" id="3.40.50.720">
    <property type="entry name" value="NAD(P)-binding Rossmann-like Domain"/>
    <property type="match status" value="1"/>
</dbReference>
<dbReference type="InterPro" id="IPR020829">
    <property type="entry name" value="GlycerAld_3-P_DH_cat"/>
</dbReference>
<comment type="caution">
    <text evidence="6">The sequence shown here is derived from an EMBL/GenBank/DDBJ whole genome shotgun (WGS) entry which is preliminary data.</text>
</comment>
<organism evidence="6 7">
    <name type="scientific">Taenia crassiceps</name>
    <dbReference type="NCBI Taxonomy" id="6207"/>
    <lineage>
        <taxon>Eukaryota</taxon>
        <taxon>Metazoa</taxon>
        <taxon>Spiralia</taxon>
        <taxon>Lophotrochozoa</taxon>
        <taxon>Platyhelminthes</taxon>
        <taxon>Cestoda</taxon>
        <taxon>Eucestoda</taxon>
        <taxon>Cyclophyllidea</taxon>
        <taxon>Taeniidae</taxon>
        <taxon>Taenia</taxon>
    </lineage>
</organism>